<keyword evidence="9" id="KW-1185">Reference proteome</keyword>
<organism evidence="8 9">
    <name type="scientific">Triplophysa rosa</name>
    <name type="common">Cave loach</name>
    <dbReference type="NCBI Taxonomy" id="992332"/>
    <lineage>
        <taxon>Eukaryota</taxon>
        <taxon>Metazoa</taxon>
        <taxon>Chordata</taxon>
        <taxon>Craniata</taxon>
        <taxon>Vertebrata</taxon>
        <taxon>Euteleostomi</taxon>
        <taxon>Actinopterygii</taxon>
        <taxon>Neopterygii</taxon>
        <taxon>Teleostei</taxon>
        <taxon>Ostariophysi</taxon>
        <taxon>Cypriniformes</taxon>
        <taxon>Nemacheilidae</taxon>
        <taxon>Triplophysa</taxon>
    </lineage>
</organism>
<feature type="active site" evidence="4">
    <location>
        <position position="379"/>
    </location>
</feature>
<feature type="domain" description="PARG catalytic Macro" evidence="6">
    <location>
        <begin position="330"/>
        <end position="533"/>
    </location>
</feature>
<comment type="similarity">
    <text evidence="1">Belongs to the poly(ADP-ribose) glycohydrolase family.</text>
</comment>
<feature type="domain" description="PARG helical" evidence="7">
    <location>
        <begin position="192"/>
        <end position="321"/>
    </location>
</feature>
<dbReference type="Proteomes" id="UP001059041">
    <property type="component" value="Linkage Group LG22"/>
</dbReference>
<dbReference type="PANTHER" id="PTHR12837:SF8">
    <property type="entry name" value="POLY(ADP-RIBOSE) GLYCOHYDROLASE"/>
    <property type="match status" value="1"/>
</dbReference>
<evidence type="ECO:0000256" key="4">
    <source>
        <dbReference type="PIRSR" id="PIRSR607724-1"/>
    </source>
</evidence>
<dbReference type="Pfam" id="PF05028">
    <property type="entry name" value="PARG_cat_C"/>
    <property type="match status" value="1"/>
</dbReference>
<gene>
    <name evidence="8" type="ORF">IRJ41_025146</name>
</gene>
<evidence type="ECO:0000313" key="9">
    <source>
        <dbReference type="Proteomes" id="UP001059041"/>
    </source>
</evidence>
<dbReference type="InterPro" id="IPR048362">
    <property type="entry name" value="PARG_helical"/>
</dbReference>
<feature type="compositionally biased region" description="Polar residues" evidence="5">
    <location>
        <begin position="1"/>
        <end position="36"/>
    </location>
</feature>
<dbReference type="Pfam" id="PF20811">
    <property type="entry name" value="PARG_cat_N"/>
    <property type="match status" value="1"/>
</dbReference>
<dbReference type="GO" id="GO:0009225">
    <property type="term" value="P:nucleotide-sugar metabolic process"/>
    <property type="evidence" value="ECO:0007669"/>
    <property type="project" value="TreeGrafter"/>
</dbReference>
<feature type="active site" evidence="4">
    <location>
        <position position="361"/>
    </location>
</feature>
<dbReference type="InterPro" id="IPR046372">
    <property type="entry name" value="PARG_cat_C"/>
</dbReference>
<evidence type="ECO:0000256" key="3">
    <source>
        <dbReference type="ARBA" id="ARBA00022801"/>
    </source>
</evidence>
<sequence length="585" mass="66251">ETSQKPSRNDSRNTSTTHQRSCSESGAAGATNQPQRTEPGDRGAANQPSQNQSMGEGSVRNASLNATTSGVRTEDTYPFSNLKTLQACDMSRLSFIREHTVLIYTQYLLNNGFIAPHTGKAFWDGLHVKLPHLYTHHVPLSRWGVTREALKQLTRGHFSIGDVQSAIMSYNSDYKNKWTFEVLSHYAQRLQKEDRNLETVIPKMAKLAWELPELIRKGIPLLRSQQTKAITLSQQQIACLLANAFFCTFPHRNNTKPGSEYATFPTINFSSLFSNHPKDAAKEAQKAQKLRAIFQYFHTVTNEDPHQPEVLKPDGLVTFERICIPQEQLPKWKNEKKLLRNLHVSSKGSIEEEGSGLLQVDFACKYIGGGVLGTGLVQEEILFLMSPELIVSRLFTEKLDHNECLRITGAQIYSSYSGYSRSFEWAGPYHDKTKRDKWRRRYRQIVAIDALDFKNPKDQYTKENITRELNKAYVGFRRDPDIPPGCLPAIATGNWGCGAFGGDPKLKALIQLMAAAVAERDMAYFTFGNDHVAKELQNAYNHLKTHKVTVDQLYKVLIDYCGHARERSDLYVFIFKKIGVQPSQL</sequence>
<evidence type="ECO:0000256" key="1">
    <source>
        <dbReference type="ARBA" id="ARBA00009545"/>
    </source>
</evidence>
<dbReference type="InterPro" id="IPR007724">
    <property type="entry name" value="Poly_GlycHdrlase"/>
</dbReference>
<evidence type="ECO:0000259" key="7">
    <source>
        <dbReference type="Pfam" id="PF20811"/>
    </source>
</evidence>
<dbReference type="GO" id="GO:0005975">
    <property type="term" value="P:carbohydrate metabolic process"/>
    <property type="evidence" value="ECO:0007669"/>
    <property type="project" value="InterPro"/>
</dbReference>
<name>A0A9W7WAG0_TRIRA</name>
<keyword evidence="3" id="KW-0378">Hydrolase</keyword>
<dbReference type="GO" id="GO:0004649">
    <property type="term" value="F:poly(ADP-ribose) glycohydrolase activity"/>
    <property type="evidence" value="ECO:0007669"/>
    <property type="project" value="UniProtKB-EC"/>
</dbReference>
<dbReference type="GO" id="GO:0005737">
    <property type="term" value="C:cytoplasm"/>
    <property type="evidence" value="ECO:0007669"/>
    <property type="project" value="TreeGrafter"/>
</dbReference>
<dbReference type="EMBL" id="JAFHDT010000022">
    <property type="protein sequence ID" value="KAI7793622.1"/>
    <property type="molecule type" value="Genomic_DNA"/>
</dbReference>
<dbReference type="AlphaFoldDB" id="A0A9W7WAG0"/>
<feature type="non-terminal residue" evidence="8">
    <location>
        <position position="585"/>
    </location>
</feature>
<evidence type="ECO:0000259" key="6">
    <source>
        <dbReference type="Pfam" id="PF05028"/>
    </source>
</evidence>
<comment type="caution">
    <text evidence="8">The sequence shown here is derived from an EMBL/GenBank/DDBJ whole genome shotgun (WGS) entry which is preliminary data.</text>
</comment>
<protein>
    <recommendedName>
        <fullName evidence="2">poly(ADP-ribose) glycohydrolase</fullName>
        <ecNumber evidence="2">3.2.1.143</ecNumber>
    </recommendedName>
</protein>
<evidence type="ECO:0000313" key="8">
    <source>
        <dbReference type="EMBL" id="KAI7793622.1"/>
    </source>
</evidence>
<evidence type="ECO:0000256" key="5">
    <source>
        <dbReference type="SAM" id="MobiDB-lite"/>
    </source>
</evidence>
<dbReference type="EC" id="3.2.1.143" evidence="2"/>
<feature type="region of interest" description="Disordered" evidence="5">
    <location>
        <begin position="1"/>
        <end position="61"/>
    </location>
</feature>
<accession>A0A9W7WAG0</accession>
<reference evidence="8" key="1">
    <citation type="submission" date="2021-02" db="EMBL/GenBank/DDBJ databases">
        <title>Comparative genomics reveals that relaxation of natural selection precedes convergent phenotypic evolution of cavefish.</title>
        <authorList>
            <person name="Peng Z."/>
        </authorList>
    </citation>
    <scope>NUCLEOTIDE SEQUENCE</scope>
    <source>
        <tissue evidence="8">Muscle</tissue>
    </source>
</reference>
<dbReference type="GO" id="GO:0005634">
    <property type="term" value="C:nucleus"/>
    <property type="evidence" value="ECO:0007669"/>
    <property type="project" value="TreeGrafter"/>
</dbReference>
<evidence type="ECO:0000256" key="2">
    <source>
        <dbReference type="ARBA" id="ARBA00012255"/>
    </source>
</evidence>
<dbReference type="PANTHER" id="PTHR12837">
    <property type="entry name" value="POLY ADP-RIBOSE GLYCOHYDROLASE"/>
    <property type="match status" value="1"/>
</dbReference>
<feature type="active site" evidence="4">
    <location>
        <position position="380"/>
    </location>
</feature>
<dbReference type="GO" id="GO:0006282">
    <property type="term" value="P:regulation of DNA repair"/>
    <property type="evidence" value="ECO:0007669"/>
    <property type="project" value="InterPro"/>
</dbReference>
<proteinExistence type="inferred from homology"/>
<dbReference type="GO" id="GO:1990966">
    <property type="term" value="P:ATP generation from poly-ADP-D-ribose"/>
    <property type="evidence" value="ECO:0007669"/>
    <property type="project" value="TreeGrafter"/>
</dbReference>
<feature type="compositionally biased region" description="Polar residues" evidence="5">
    <location>
        <begin position="46"/>
        <end position="61"/>
    </location>
</feature>